<evidence type="ECO:0000313" key="2">
    <source>
        <dbReference type="EMBL" id="RZF35784.1"/>
    </source>
</evidence>
<dbReference type="AlphaFoldDB" id="A0A482WQI3"/>
<evidence type="ECO:0000313" key="3">
    <source>
        <dbReference type="Proteomes" id="UP000291343"/>
    </source>
</evidence>
<dbReference type="EMBL" id="QKKF02027519">
    <property type="protein sequence ID" value="RZF35784.1"/>
    <property type="molecule type" value="Genomic_DNA"/>
</dbReference>
<name>A0A482WQI3_LAOST</name>
<comment type="caution">
    <text evidence="2">The sequence shown here is derived from an EMBL/GenBank/DDBJ whole genome shotgun (WGS) entry which is preliminary data.</text>
</comment>
<proteinExistence type="predicted"/>
<dbReference type="SMR" id="A0A482WQI3"/>
<evidence type="ECO:0000256" key="1">
    <source>
        <dbReference type="SAM" id="MobiDB-lite"/>
    </source>
</evidence>
<dbReference type="Proteomes" id="UP000291343">
    <property type="component" value="Unassembled WGS sequence"/>
</dbReference>
<reference evidence="2 3" key="1">
    <citation type="journal article" date="2017" name="Gigascience">
        <title>Genome sequence of the small brown planthopper, Laodelphax striatellus.</title>
        <authorList>
            <person name="Zhu J."/>
            <person name="Jiang F."/>
            <person name="Wang X."/>
            <person name="Yang P."/>
            <person name="Bao Y."/>
            <person name="Zhao W."/>
            <person name="Wang W."/>
            <person name="Lu H."/>
            <person name="Wang Q."/>
            <person name="Cui N."/>
            <person name="Li J."/>
            <person name="Chen X."/>
            <person name="Luo L."/>
            <person name="Yu J."/>
            <person name="Kang L."/>
            <person name="Cui F."/>
        </authorList>
    </citation>
    <scope>NUCLEOTIDE SEQUENCE [LARGE SCALE GENOMIC DNA]</scope>
    <source>
        <strain evidence="2">Lst14</strain>
    </source>
</reference>
<dbReference type="InParanoid" id="A0A482WQI3"/>
<gene>
    <name evidence="2" type="ORF">LSTR_LSTR014979</name>
</gene>
<protein>
    <submittedName>
        <fullName evidence="2">Uncharacterized protein</fullName>
    </submittedName>
</protein>
<feature type="region of interest" description="Disordered" evidence="1">
    <location>
        <begin position="89"/>
        <end position="116"/>
    </location>
</feature>
<sequence length="138" mass="15783">MERRRSSRKAAERAKSKLVETVDSLSEDENEIKYCSPNATCVEIKPCVILIRNLTNNSESSDLDRTNQENAACGILQEVNNNTELVDRNLSDANVNIPPPTNEYDENEKENWSSEKKDFCEKLRKFLKKSENLDDNGE</sequence>
<accession>A0A482WQI3</accession>
<keyword evidence="3" id="KW-1185">Reference proteome</keyword>
<organism evidence="2 3">
    <name type="scientific">Laodelphax striatellus</name>
    <name type="common">Small brown planthopper</name>
    <name type="synonym">Delphax striatella</name>
    <dbReference type="NCBI Taxonomy" id="195883"/>
    <lineage>
        <taxon>Eukaryota</taxon>
        <taxon>Metazoa</taxon>
        <taxon>Ecdysozoa</taxon>
        <taxon>Arthropoda</taxon>
        <taxon>Hexapoda</taxon>
        <taxon>Insecta</taxon>
        <taxon>Pterygota</taxon>
        <taxon>Neoptera</taxon>
        <taxon>Paraneoptera</taxon>
        <taxon>Hemiptera</taxon>
        <taxon>Auchenorrhyncha</taxon>
        <taxon>Fulgoroidea</taxon>
        <taxon>Delphacidae</taxon>
        <taxon>Criomorphinae</taxon>
        <taxon>Laodelphax</taxon>
    </lineage>
</organism>